<dbReference type="InterPro" id="IPR050344">
    <property type="entry name" value="Peptidase_M1_aminopeptidases"/>
</dbReference>
<evidence type="ECO:0000256" key="4">
    <source>
        <dbReference type="ARBA" id="ARBA00012564"/>
    </source>
</evidence>
<evidence type="ECO:0000256" key="5">
    <source>
        <dbReference type="ARBA" id="ARBA00015611"/>
    </source>
</evidence>
<evidence type="ECO:0000256" key="10">
    <source>
        <dbReference type="ARBA" id="ARBA00022801"/>
    </source>
</evidence>
<dbReference type="Gene3D" id="1.10.390.10">
    <property type="entry name" value="Neutral Protease Domain 2"/>
    <property type="match status" value="1"/>
</dbReference>
<dbReference type="EMBL" id="CP019344">
    <property type="protein sequence ID" value="ARN78726.1"/>
    <property type="molecule type" value="Genomic_DNA"/>
</dbReference>
<keyword evidence="8" id="KW-0479">Metal-binding</keyword>
<dbReference type="GO" id="GO:0008270">
    <property type="term" value="F:zinc ion binding"/>
    <property type="evidence" value="ECO:0007669"/>
    <property type="project" value="InterPro"/>
</dbReference>
<comment type="catalytic activity">
    <reaction evidence="1">
        <text>Release of an N-terminal amino acid, Xaa-|-Yaa- from a peptide, amide or arylamide. Xaa is preferably Ala, but may be most amino acids including Pro (slow action). When a terminal hydrophobic residue is followed by a prolyl residue, the two may be released as an intact Xaa-Pro dipeptide.</text>
        <dbReference type="EC" id="3.4.11.2"/>
    </reaction>
</comment>
<evidence type="ECO:0000259" key="15">
    <source>
        <dbReference type="Pfam" id="PF18962"/>
    </source>
</evidence>
<dbReference type="GO" id="GO:0042277">
    <property type="term" value="F:peptide binding"/>
    <property type="evidence" value="ECO:0007669"/>
    <property type="project" value="TreeGrafter"/>
</dbReference>
<keyword evidence="9" id="KW-0732">Signal</keyword>
<dbReference type="InterPro" id="IPR045357">
    <property type="entry name" value="Aminopeptidase_N-like_N"/>
</dbReference>
<evidence type="ECO:0000256" key="8">
    <source>
        <dbReference type="ARBA" id="ARBA00022723"/>
    </source>
</evidence>
<keyword evidence="7" id="KW-0645">Protease</keyword>
<reference evidence="16 17" key="1">
    <citation type="submission" date="2016-11" db="EMBL/GenBank/DDBJ databases">
        <title>Trade-off between light-utilization and light-protection in marine flavobacteria.</title>
        <authorList>
            <person name="Kumagai Y."/>
        </authorList>
    </citation>
    <scope>NUCLEOTIDE SEQUENCE [LARGE SCALE GENOMIC DNA]</scope>
    <source>
        <strain evidence="16 17">JCM 13191</strain>
    </source>
</reference>
<evidence type="ECO:0000256" key="9">
    <source>
        <dbReference type="ARBA" id="ARBA00022729"/>
    </source>
</evidence>
<dbReference type="GO" id="GO:0006508">
    <property type="term" value="P:proteolysis"/>
    <property type="evidence" value="ECO:0007669"/>
    <property type="project" value="UniProtKB-KW"/>
</dbReference>
<evidence type="ECO:0000313" key="16">
    <source>
        <dbReference type="EMBL" id="ARN78726.1"/>
    </source>
</evidence>
<dbReference type="InterPro" id="IPR026444">
    <property type="entry name" value="Secre_tail"/>
</dbReference>
<dbReference type="RefSeq" id="WP_085767531.1">
    <property type="nucleotide sequence ID" value="NZ_CP019344.1"/>
</dbReference>
<dbReference type="InterPro" id="IPR001930">
    <property type="entry name" value="Peptidase_M1"/>
</dbReference>
<evidence type="ECO:0000256" key="11">
    <source>
        <dbReference type="ARBA" id="ARBA00022833"/>
    </source>
</evidence>
<evidence type="ECO:0000259" key="13">
    <source>
        <dbReference type="Pfam" id="PF01433"/>
    </source>
</evidence>
<dbReference type="GO" id="GO:0016020">
    <property type="term" value="C:membrane"/>
    <property type="evidence" value="ECO:0007669"/>
    <property type="project" value="TreeGrafter"/>
</dbReference>
<dbReference type="GO" id="GO:0005737">
    <property type="term" value="C:cytoplasm"/>
    <property type="evidence" value="ECO:0007669"/>
    <property type="project" value="TreeGrafter"/>
</dbReference>
<evidence type="ECO:0000259" key="14">
    <source>
        <dbReference type="Pfam" id="PF17900"/>
    </source>
</evidence>
<keyword evidence="12" id="KW-0482">Metalloprotease</keyword>
<sequence length="648" mass="72203">MCVRVFVVFCVLAFAKAYPQQALSPEDSDREFMEVACQHRLRIANPVTDGTTSETSRYDLQYVRLELQPDVDSPALSGTTTLHFEAETDLTQVVFDFASNMSVTSVLQRGQPLSFSHTAADELIIDLNATQMMGVLDSVSITYNGNPISSGFGSYEQTTHNGAGVVWTLSEPYGAKAWWPTKQDLTDKIELSEVIIDVAAGNTAVSNGFLQSQTPIANGNRFHWRHEYPIPAYLIAFAATNYVKYTDVVSNMTFPLNIDNYVYPEDLATAQASTAITVPMMEFFEQEFGIYPFRNEKYGHAQFGWGGGMEHTTISFMGNFSRNLIAHELAHQWFGNKVTCGSWQDIWLNESFATYASGMVVEEFDNDAAFANWRASINDNATSSPAGSVYVPAQDTLSVPRVFSGRLSYRKGAMVLHMLRRKLGDNVFRDALQNFLNDPAYDFGYAKTTDFKSSVEQSSGTDLTEFFNDWIYGEGYPSHEVSWRSGNATVSIQINQTQSHPSVGYFNVDLPLRIVGAQGQEMEVTVSPTSSGQTFSFMPPFPEVVDVLIDPETHTISRNNVSTLSTERVTLEHSVTLFPNPARNSFTIQSQTQELRKVAIYETSGRLIEEEHITDSTSVTRNTPQNSGMYLVKITTESGEVHKTLIVR</sequence>
<gene>
    <name evidence="16" type="ORF">BST97_12385</name>
</gene>
<dbReference type="GO" id="GO:0070006">
    <property type="term" value="F:metalloaminopeptidase activity"/>
    <property type="evidence" value="ECO:0007669"/>
    <property type="project" value="TreeGrafter"/>
</dbReference>
<dbReference type="SUPFAM" id="SSF55486">
    <property type="entry name" value="Metalloproteases ('zincins'), catalytic domain"/>
    <property type="match status" value="1"/>
</dbReference>
<accession>A0A1W6MMH8</accession>
<dbReference type="PANTHER" id="PTHR11533">
    <property type="entry name" value="PROTEASE M1 ZINC METALLOPROTEASE"/>
    <property type="match status" value="1"/>
</dbReference>
<evidence type="ECO:0000256" key="6">
    <source>
        <dbReference type="ARBA" id="ARBA00022438"/>
    </source>
</evidence>
<comment type="similarity">
    <text evidence="3">Belongs to the peptidase M1 family.</text>
</comment>
<dbReference type="Pfam" id="PF17900">
    <property type="entry name" value="Peptidase_M1_N"/>
    <property type="match status" value="1"/>
</dbReference>
<evidence type="ECO:0000313" key="17">
    <source>
        <dbReference type="Proteomes" id="UP000193431"/>
    </source>
</evidence>
<feature type="domain" description="Aminopeptidase N-like N-terminal" evidence="14">
    <location>
        <begin position="58"/>
        <end position="234"/>
    </location>
</feature>
<dbReference type="NCBIfam" id="TIGR04183">
    <property type="entry name" value="Por_Secre_tail"/>
    <property type="match status" value="1"/>
</dbReference>
<proteinExistence type="inferred from homology"/>
<dbReference type="CDD" id="cd09603">
    <property type="entry name" value="M1_APN_like"/>
    <property type="match status" value="1"/>
</dbReference>
<dbReference type="InterPro" id="IPR042097">
    <property type="entry name" value="Aminopeptidase_N-like_N_sf"/>
</dbReference>
<dbReference type="OrthoDB" id="100605at2"/>
<dbReference type="InterPro" id="IPR027268">
    <property type="entry name" value="Peptidase_M4/M1_CTD_sf"/>
</dbReference>
<evidence type="ECO:0000256" key="2">
    <source>
        <dbReference type="ARBA" id="ARBA00001947"/>
    </source>
</evidence>
<evidence type="ECO:0000256" key="7">
    <source>
        <dbReference type="ARBA" id="ARBA00022670"/>
    </source>
</evidence>
<feature type="domain" description="Peptidase M1 membrane alanine aminopeptidase" evidence="13">
    <location>
        <begin position="322"/>
        <end position="470"/>
    </location>
</feature>
<dbReference type="AlphaFoldDB" id="A0A1W6MMH8"/>
<evidence type="ECO:0000256" key="3">
    <source>
        <dbReference type="ARBA" id="ARBA00010136"/>
    </source>
</evidence>
<dbReference type="Pfam" id="PF01433">
    <property type="entry name" value="Peptidase_M1"/>
    <property type="match status" value="1"/>
</dbReference>
<dbReference type="PRINTS" id="PR00756">
    <property type="entry name" value="ALADIPTASE"/>
</dbReference>
<keyword evidence="17" id="KW-1185">Reference proteome</keyword>
<dbReference type="GO" id="GO:0043171">
    <property type="term" value="P:peptide catabolic process"/>
    <property type="evidence" value="ECO:0007669"/>
    <property type="project" value="TreeGrafter"/>
</dbReference>
<dbReference type="GO" id="GO:0005615">
    <property type="term" value="C:extracellular space"/>
    <property type="evidence" value="ECO:0007669"/>
    <property type="project" value="TreeGrafter"/>
</dbReference>
<keyword evidence="6" id="KW-0031">Aminopeptidase</keyword>
<dbReference type="InterPro" id="IPR014782">
    <property type="entry name" value="Peptidase_M1_dom"/>
</dbReference>
<comment type="cofactor">
    <cofactor evidence="2">
        <name>Zn(2+)</name>
        <dbReference type="ChEBI" id="CHEBI:29105"/>
    </cofactor>
</comment>
<name>A0A1W6MMH8_9FLAO</name>
<protein>
    <recommendedName>
        <fullName evidence="5">Aminopeptidase N</fullName>
        <ecNumber evidence="4">3.4.11.2</ecNumber>
    </recommendedName>
</protein>
<dbReference type="SUPFAM" id="SSF63737">
    <property type="entry name" value="Leukotriene A4 hydrolase N-terminal domain"/>
    <property type="match status" value="1"/>
</dbReference>
<dbReference type="PANTHER" id="PTHR11533:SF174">
    <property type="entry name" value="PUROMYCIN-SENSITIVE AMINOPEPTIDASE-RELATED"/>
    <property type="match status" value="1"/>
</dbReference>
<dbReference type="STRING" id="331648.BST97_12385"/>
<dbReference type="Pfam" id="PF18962">
    <property type="entry name" value="Por_Secre_tail"/>
    <property type="match status" value="1"/>
</dbReference>
<dbReference type="Gene3D" id="2.60.40.1730">
    <property type="entry name" value="tricorn interacting facor f3 domain"/>
    <property type="match status" value="1"/>
</dbReference>
<keyword evidence="11" id="KW-0862">Zinc</keyword>
<dbReference type="EC" id="3.4.11.2" evidence="4"/>
<keyword evidence="10" id="KW-0378">Hydrolase</keyword>
<organism evidence="16 17">
    <name type="scientific">Nonlabens spongiae</name>
    <dbReference type="NCBI Taxonomy" id="331648"/>
    <lineage>
        <taxon>Bacteria</taxon>
        <taxon>Pseudomonadati</taxon>
        <taxon>Bacteroidota</taxon>
        <taxon>Flavobacteriia</taxon>
        <taxon>Flavobacteriales</taxon>
        <taxon>Flavobacteriaceae</taxon>
        <taxon>Nonlabens</taxon>
    </lineage>
</organism>
<dbReference type="Proteomes" id="UP000193431">
    <property type="component" value="Chromosome"/>
</dbReference>
<dbReference type="GO" id="GO:0016285">
    <property type="term" value="F:alanyl aminopeptidase activity"/>
    <property type="evidence" value="ECO:0007669"/>
    <property type="project" value="UniProtKB-EC"/>
</dbReference>
<evidence type="ECO:0000256" key="1">
    <source>
        <dbReference type="ARBA" id="ARBA00000098"/>
    </source>
</evidence>
<feature type="domain" description="Secretion system C-terminal sorting" evidence="15">
    <location>
        <begin position="577"/>
        <end position="647"/>
    </location>
</feature>
<evidence type="ECO:0000256" key="12">
    <source>
        <dbReference type="ARBA" id="ARBA00023049"/>
    </source>
</evidence>